<dbReference type="CDD" id="cd05466">
    <property type="entry name" value="PBP2_LTTR_substrate"/>
    <property type="match status" value="1"/>
</dbReference>
<evidence type="ECO:0000313" key="7">
    <source>
        <dbReference type="EMBL" id="CUJ06229.1"/>
    </source>
</evidence>
<dbReference type="Proteomes" id="UP000053096">
    <property type="component" value="Unassembled WGS sequence"/>
</dbReference>
<proteinExistence type="inferred from homology"/>
<dbReference type="Proteomes" id="UP000092950">
    <property type="component" value="Chromosome"/>
</dbReference>
<dbReference type="AlphaFoldDB" id="A0A0J6BS06"/>
<keyword evidence="4" id="KW-0804">Transcription</keyword>
<dbReference type="EMBL" id="CYTV01000012">
    <property type="protein sequence ID" value="CUJ06229.1"/>
    <property type="molecule type" value="Genomic_DNA"/>
</dbReference>
<gene>
    <name evidence="7" type="primary">cmpR_7</name>
    <name evidence="6" type="ORF">BBN53_13945</name>
    <name evidence="7" type="ORF">ERS370011_03557</name>
</gene>
<evidence type="ECO:0000256" key="3">
    <source>
        <dbReference type="ARBA" id="ARBA00023125"/>
    </source>
</evidence>
<sequence length="302" mass="32328">MEIYQIRAFVTVARLGHLTRAAEALSLTQPAVSAQIKALEQSLGVALFERSAGRMVLARSGEALLPTAEALLVLGAQLKSEAQQLQGALQGALDLGVPSERPDFLRLGDLASTLMQSLPLVELKTHVLAADALVEQVQGGRLAAALLIVANPPRAVQWRPLRSVRYRIAVPKPMRDALTRAGWRDIAQLPWLDGPAGSHTHLLLRDMFERHGLAPRVVMQNDDQANLDAMVRAGAGCALLREETALAGAAADDFIVWGQARADATLGFIQSPERAGEALLVALSSLVQKIWKPGAPAIATHD</sequence>
<dbReference type="InterPro" id="IPR036388">
    <property type="entry name" value="WH-like_DNA-bd_sf"/>
</dbReference>
<name>A0A0J6BS06_9BORD</name>
<accession>A0A0M7HC93</accession>
<keyword evidence="9" id="KW-1185">Reference proteome</keyword>
<dbReference type="InterPro" id="IPR050950">
    <property type="entry name" value="HTH-type_LysR_regulators"/>
</dbReference>
<dbReference type="FunFam" id="1.10.10.10:FF:000001">
    <property type="entry name" value="LysR family transcriptional regulator"/>
    <property type="match status" value="1"/>
</dbReference>
<dbReference type="GO" id="GO:0005829">
    <property type="term" value="C:cytosol"/>
    <property type="evidence" value="ECO:0007669"/>
    <property type="project" value="TreeGrafter"/>
</dbReference>
<dbReference type="Pfam" id="PF00126">
    <property type="entry name" value="HTH_1"/>
    <property type="match status" value="1"/>
</dbReference>
<dbReference type="RefSeq" id="WP_043210938.1">
    <property type="nucleotide sequence ID" value="NZ_CAJGUP010000085.1"/>
</dbReference>
<protein>
    <submittedName>
        <fullName evidence="7">HTH-type transcriptional activator CmpR</fullName>
    </submittedName>
    <submittedName>
        <fullName evidence="6">LysR family transcriptional regulator</fullName>
    </submittedName>
</protein>
<dbReference type="PANTHER" id="PTHR30419">
    <property type="entry name" value="HTH-TYPE TRANSCRIPTIONAL REGULATOR YBHD"/>
    <property type="match status" value="1"/>
</dbReference>
<evidence type="ECO:0000256" key="1">
    <source>
        <dbReference type="ARBA" id="ARBA00009437"/>
    </source>
</evidence>
<dbReference type="InterPro" id="IPR000847">
    <property type="entry name" value="LysR_HTH_N"/>
</dbReference>
<dbReference type="PRINTS" id="PR00039">
    <property type="entry name" value="HTHLYSR"/>
</dbReference>
<organism evidence="7 8">
    <name type="scientific">Bordetella pseudohinzii</name>
    <dbReference type="NCBI Taxonomy" id="1331258"/>
    <lineage>
        <taxon>Bacteria</taxon>
        <taxon>Pseudomonadati</taxon>
        <taxon>Pseudomonadota</taxon>
        <taxon>Betaproteobacteria</taxon>
        <taxon>Burkholderiales</taxon>
        <taxon>Alcaligenaceae</taxon>
        <taxon>Bordetella</taxon>
    </lineage>
</organism>
<reference evidence="6 9" key="2">
    <citation type="submission" date="2016-07" db="EMBL/GenBank/DDBJ databases">
        <title>Complete genome sequences of Bordetella pseudohinzii.</title>
        <authorList>
            <person name="Spilker T."/>
            <person name="Darrah R."/>
            <person name="LiPuma J.J."/>
        </authorList>
    </citation>
    <scope>NUCLEOTIDE SEQUENCE [LARGE SCALE GENOMIC DNA]</scope>
    <source>
        <strain evidence="6 9">HI4681</strain>
    </source>
</reference>
<feature type="domain" description="HTH lysR-type" evidence="5">
    <location>
        <begin position="1"/>
        <end position="58"/>
    </location>
</feature>
<dbReference type="InterPro" id="IPR005119">
    <property type="entry name" value="LysR_subst-bd"/>
</dbReference>
<evidence type="ECO:0000313" key="9">
    <source>
        <dbReference type="Proteomes" id="UP000092950"/>
    </source>
</evidence>
<dbReference type="PROSITE" id="PS50931">
    <property type="entry name" value="HTH_LYSR"/>
    <property type="match status" value="1"/>
</dbReference>
<dbReference type="Gene3D" id="3.40.190.10">
    <property type="entry name" value="Periplasmic binding protein-like II"/>
    <property type="match status" value="2"/>
</dbReference>
<keyword evidence="3" id="KW-0238">DNA-binding</keyword>
<evidence type="ECO:0000313" key="8">
    <source>
        <dbReference type="Proteomes" id="UP000053096"/>
    </source>
</evidence>
<reference evidence="7 8" key="1">
    <citation type="submission" date="2015-09" db="EMBL/GenBank/DDBJ databases">
        <authorList>
            <person name="Jackson K.R."/>
            <person name="Lunt B.L."/>
            <person name="Fisher J.N.B."/>
            <person name="Gardner A.V."/>
            <person name="Bailey M.E."/>
            <person name="Deus L.M."/>
            <person name="Earl A.S."/>
            <person name="Gibby P.D."/>
            <person name="Hartmann K.A."/>
            <person name="Liu J.E."/>
            <person name="Manci A.M."/>
            <person name="Nielsen D.A."/>
            <person name="Solomon M.B."/>
            <person name="Breakwell D.P."/>
            <person name="Burnett S.H."/>
            <person name="Grose J.H."/>
        </authorList>
    </citation>
    <scope>NUCLEOTIDE SEQUENCE [LARGE SCALE GENOMIC DNA]</scope>
    <source>
        <strain evidence="7 8">2789STDY5608636</strain>
    </source>
</reference>
<dbReference type="InterPro" id="IPR036390">
    <property type="entry name" value="WH_DNA-bd_sf"/>
</dbReference>
<dbReference type="EMBL" id="CP016440">
    <property type="protein sequence ID" value="ANY16885.1"/>
    <property type="molecule type" value="Genomic_DNA"/>
</dbReference>
<dbReference type="Gene3D" id="1.10.10.10">
    <property type="entry name" value="Winged helix-like DNA-binding domain superfamily/Winged helix DNA-binding domain"/>
    <property type="match status" value="1"/>
</dbReference>
<dbReference type="KEGG" id="bpdz:BBN53_13945"/>
<dbReference type="OrthoDB" id="9803735at2"/>
<evidence type="ECO:0000259" key="5">
    <source>
        <dbReference type="PROSITE" id="PS50931"/>
    </source>
</evidence>
<evidence type="ECO:0000256" key="4">
    <source>
        <dbReference type="ARBA" id="ARBA00023163"/>
    </source>
</evidence>
<evidence type="ECO:0000256" key="2">
    <source>
        <dbReference type="ARBA" id="ARBA00023015"/>
    </source>
</evidence>
<dbReference type="SUPFAM" id="SSF53850">
    <property type="entry name" value="Periplasmic binding protein-like II"/>
    <property type="match status" value="1"/>
</dbReference>
<dbReference type="GO" id="GO:0003700">
    <property type="term" value="F:DNA-binding transcription factor activity"/>
    <property type="evidence" value="ECO:0007669"/>
    <property type="project" value="InterPro"/>
</dbReference>
<comment type="similarity">
    <text evidence="1">Belongs to the LysR transcriptional regulatory family.</text>
</comment>
<dbReference type="GO" id="GO:0003677">
    <property type="term" value="F:DNA binding"/>
    <property type="evidence" value="ECO:0007669"/>
    <property type="project" value="UniProtKB-KW"/>
</dbReference>
<dbReference type="Pfam" id="PF03466">
    <property type="entry name" value="LysR_substrate"/>
    <property type="match status" value="1"/>
</dbReference>
<dbReference type="SUPFAM" id="SSF46785">
    <property type="entry name" value="Winged helix' DNA-binding domain"/>
    <property type="match status" value="1"/>
</dbReference>
<evidence type="ECO:0000313" key="6">
    <source>
        <dbReference type="EMBL" id="ANY16885.1"/>
    </source>
</evidence>
<accession>A0A0J6BS06</accession>
<keyword evidence="2" id="KW-0805">Transcription regulation</keyword>